<evidence type="ECO:0000313" key="3">
    <source>
        <dbReference type="Proteomes" id="UP000078512"/>
    </source>
</evidence>
<evidence type="ECO:0000313" key="2">
    <source>
        <dbReference type="EMBL" id="OAQ31622.1"/>
    </source>
</evidence>
<feature type="transmembrane region" description="Helical" evidence="1">
    <location>
        <begin position="36"/>
        <end position="56"/>
    </location>
</feature>
<dbReference type="AlphaFoldDB" id="A0A197K1Y5"/>
<proteinExistence type="predicted"/>
<keyword evidence="1" id="KW-0472">Membrane</keyword>
<dbReference type="Proteomes" id="UP000078512">
    <property type="component" value="Unassembled WGS sequence"/>
</dbReference>
<protein>
    <submittedName>
        <fullName evidence="2">Uncharacterized protein</fullName>
    </submittedName>
</protein>
<accession>A0A197K1Y5</accession>
<gene>
    <name evidence="2" type="ORF">K457DRAFT_17326</name>
</gene>
<keyword evidence="1" id="KW-1133">Transmembrane helix</keyword>
<keyword evidence="1" id="KW-0812">Transmembrane</keyword>
<name>A0A197K1Y5_9FUNG</name>
<dbReference type="OrthoDB" id="2372673at2759"/>
<feature type="transmembrane region" description="Helical" evidence="1">
    <location>
        <begin position="256"/>
        <end position="279"/>
    </location>
</feature>
<feature type="transmembrane region" description="Helical" evidence="1">
    <location>
        <begin position="6"/>
        <end position="24"/>
    </location>
</feature>
<sequence length="289" mass="32792">MIEVDVFWSFSFGAIFAACSAGSLKTQPVFWSTPSFVYTLLFLSLIFAPSGLYLLWDNPGWESMFLLGDKNEIHAILPTVFAFTNVLLGIIGYYITYAKIRKHRNASQLPMSYHKYWVHAYTCFCAILGMGYNRFMYPQDYVAWRAGLTFPLTAFFTSRMLFTLLSMGVILIPAAYIPCYIWMKNETLLAPGDKSRFFLTCIFYALQGVTLVSSLFGAYIVRYHEKAPEATFFGNLADLFDNGNIFNRSSKWSPLLGFWVAETAVMALVLMPIVFVPSIKTTAKTLKTQ</sequence>
<reference evidence="2 3" key="1">
    <citation type="submission" date="2016-05" db="EMBL/GenBank/DDBJ databases">
        <title>Genome sequencing reveals origins of a unique bacterial endosymbiosis in the earliest lineages of terrestrial Fungi.</title>
        <authorList>
            <consortium name="DOE Joint Genome Institute"/>
            <person name="Uehling J."/>
            <person name="Gryganskyi A."/>
            <person name="Hameed K."/>
            <person name="Tschaplinski T."/>
            <person name="Misztal P."/>
            <person name="Wu S."/>
            <person name="Desiro A."/>
            <person name="Vande Pol N."/>
            <person name="Du Z.-Y."/>
            <person name="Zienkiewicz A."/>
            <person name="Zienkiewicz K."/>
            <person name="Morin E."/>
            <person name="Tisserant E."/>
            <person name="Splivallo R."/>
            <person name="Hainaut M."/>
            <person name="Henrissat B."/>
            <person name="Ohm R."/>
            <person name="Kuo A."/>
            <person name="Yan J."/>
            <person name="Lipzen A."/>
            <person name="Nolan M."/>
            <person name="Labutti K."/>
            <person name="Barry K."/>
            <person name="Goldstein A."/>
            <person name="Labbe J."/>
            <person name="Schadt C."/>
            <person name="Tuskan G."/>
            <person name="Grigoriev I."/>
            <person name="Martin F."/>
            <person name="Vilgalys R."/>
            <person name="Bonito G."/>
        </authorList>
    </citation>
    <scope>NUCLEOTIDE SEQUENCE [LARGE SCALE GENOMIC DNA]</scope>
    <source>
        <strain evidence="2 3">AG-77</strain>
    </source>
</reference>
<organism evidence="2 3">
    <name type="scientific">Linnemannia elongata AG-77</name>
    <dbReference type="NCBI Taxonomy" id="1314771"/>
    <lineage>
        <taxon>Eukaryota</taxon>
        <taxon>Fungi</taxon>
        <taxon>Fungi incertae sedis</taxon>
        <taxon>Mucoromycota</taxon>
        <taxon>Mortierellomycotina</taxon>
        <taxon>Mortierellomycetes</taxon>
        <taxon>Mortierellales</taxon>
        <taxon>Mortierellaceae</taxon>
        <taxon>Linnemannia</taxon>
    </lineage>
</organism>
<feature type="transmembrane region" description="Helical" evidence="1">
    <location>
        <begin position="155"/>
        <end position="177"/>
    </location>
</feature>
<feature type="transmembrane region" description="Helical" evidence="1">
    <location>
        <begin position="197"/>
        <end position="221"/>
    </location>
</feature>
<feature type="transmembrane region" description="Helical" evidence="1">
    <location>
        <begin position="116"/>
        <end position="135"/>
    </location>
</feature>
<evidence type="ECO:0000256" key="1">
    <source>
        <dbReference type="SAM" id="Phobius"/>
    </source>
</evidence>
<dbReference type="EMBL" id="KV442029">
    <property type="protein sequence ID" value="OAQ31622.1"/>
    <property type="molecule type" value="Genomic_DNA"/>
</dbReference>
<keyword evidence="3" id="KW-1185">Reference proteome</keyword>
<feature type="transmembrane region" description="Helical" evidence="1">
    <location>
        <begin position="76"/>
        <end position="95"/>
    </location>
</feature>